<accession>A0A1H8ICK3</accession>
<sequence length="68" mass="7591">MGSIRSSRIFGIVTLLKAGSLVFLMRTECGNRHPLIYRYVGKAVIILKTRHVAIHVRNLGTEAKKPDS</sequence>
<keyword evidence="2" id="KW-1185">Reference proteome</keyword>
<dbReference type="EMBL" id="FOCQ01000017">
    <property type="protein sequence ID" value="SEN66029.1"/>
    <property type="molecule type" value="Genomic_DNA"/>
</dbReference>
<gene>
    <name evidence="1" type="ORF">SAMN05444955_11718</name>
</gene>
<organism evidence="1 2">
    <name type="scientific">Lihuaxuella thermophila</name>
    <dbReference type="NCBI Taxonomy" id="1173111"/>
    <lineage>
        <taxon>Bacteria</taxon>
        <taxon>Bacillati</taxon>
        <taxon>Bacillota</taxon>
        <taxon>Bacilli</taxon>
        <taxon>Bacillales</taxon>
        <taxon>Thermoactinomycetaceae</taxon>
        <taxon>Lihuaxuella</taxon>
    </lineage>
</organism>
<name>A0A1H8ICK3_9BACL</name>
<reference evidence="1 2" key="1">
    <citation type="submission" date="2016-10" db="EMBL/GenBank/DDBJ databases">
        <authorList>
            <person name="de Groot N.N."/>
        </authorList>
    </citation>
    <scope>NUCLEOTIDE SEQUENCE [LARGE SCALE GENOMIC DNA]</scope>
    <source>
        <strain evidence="1 2">DSM 46701</strain>
    </source>
</reference>
<evidence type="ECO:0000313" key="2">
    <source>
        <dbReference type="Proteomes" id="UP000199695"/>
    </source>
</evidence>
<dbReference type="Proteomes" id="UP000199695">
    <property type="component" value="Unassembled WGS sequence"/>
</dbReference>
<proteinExistence type="predicted"/>
<dbReference type="AlphaFoldDB" id="A0A1H8ICK3"/>
<evidence type="ECO:0000313" key="1">
    <source>
        <dbReference type="EMBL" id="SEN66029.1"/>
    </source>
</evidence>
<protein>
    <submittedName>
        <fullName evidence="1">Uncharacterized protein</fullName>
    </submittedName>
</protein>